<keyword evidence="3 6" id="KW-0812">Transmembrane</keyword>
<dbReference type="InterPro" id="IPR003339">
    <property type="entry name" value="ABC/ECF_trnsptr_transmembrane"/>
</dbReference>
<keyword evidence="4 6" id="KW-1133">Transmembrane helix</keyword>
<keyword evidence="5 6" id="KW-0472">Membrane</keyword>
<evidence type="ECO:0000313" key="8">
    <source>
        <dbReference type="Proteomes" id="UP000199800"/>
    </source>
</evidence>
<dbReference type="NCBIfam" id="TIGR02454">
    <property type="entry name" value="ECF_T_CbiQ"/>
    <property type="match status" value="1"/>
</dbReference>
<dbReference type="Proteomes" id="UP000199800">
    <property type="component" value="Unassembled WGS sequence"/>
</dbReference>
<evidence type="ECO:0000256" key="3">
    <source>
        <dbReference type="ARBA" id="ARBA00022692"/>
    </source>
</evidence>
<evidence type="ECO:0000313" key="7">
    <source>
        <dbReference type="EMBL" id="SES77960.1"/>
    </source>
</evidence>
<evidence type="ECO:0000256" key="5">
    <source>
        <dbReference type="ARBA" id="ARBA00023136"/>
    </source>
</evidence>
<dbReference type="EMBL" id="FOHN01000003">
    <property type="protein sequence ID" value="SES77960.1"/>
    <property type="molecule type" value="Genomic_DNA"/>
</dbReference>
<dbReference type="RefSeq" id="WP_092476111.1">
    <property type="nucleotide sequence ID" value="NZ_FOHN01000003.1"/>
</dbReference>
<reference evidence="7 8" key="1">
    <citation type="submission" date="2016-10" db="EMBL/GenBank/DDBJ databases">
        <authorList>
            <person name="de Groot N.N."/>
        </authorList>
    </citation>
    <scope>NUCLEOTIDE SEQUENCE [LARGE SCALE GENOMIC DNA]</scope>
    <source>
        <strain evidence="7 8">DSM 1801</strain>
    </source>
</reference>
<accession>A0A1H9Z921</accession>
<evidence type="ECO:0000256" key="2">
    <source>
        <dbReference type="ARBA" id="ARBA00022475"/>
    </source>
</evidence>
<proteinExistence type="predicted"/>
<evidence type="ECO:0000256" key="1">
    <source>
        <dbReference type="ARBA" id="ARBA00004651"/>
    </source>
</evidence>
<comment type="subcellular location">
    <subcellularLocation>
        <location evidence="1">Cell membrane</location>
        <topology evidence="1">Multi-pass membrane protein</topology>
    </subcellularLocation>
</comment>
<evidence type="ECO:0000256" key="4">
    <source>
        <dbReference type="ARBA" id="ARBA00022989"/>
    </source>
</evidence>
<organism evidence="7 8">
    <name type="scientific">[Clostridium] polysaccharolyticum</name>
    <dbReference type="NCBI Taxonomy" id="29364"/>
    <lineage>
        <taxon>Bacteria</taxon>
        <taxon>Bacillati</taxon>
        <taxon>Bacillota</taxon>
        <taxon>Clostridia</taxon>
        <taxon>Lachnospirales</taxon>
        <taxon>Lachnospiraceae</taxon>
    </lineage>
</organism>
<dbReference type="Pfam" id="PF02361">
    <property type="entry name" value="CbiQ"/>
    <property type="match status" value="1"/>
</dbReference>
<evidence type="ECO:0000256" key="6">
    <source>
        <dbReference type="SAM" id="Phobius"/>
    </source>
</evidence>
<dbReference type="CDD" id="cd16914">
    <property type="entry name" value="EcfT"/>
    <property type="match status" value="1"/>
</dbReference>
<feature type="transmembrane region" description="Helical" evidence="6">
    <location>
        <begin position="71"/>
        <end position="90"/>
    </location>
</feature>
<keyword evidence="2" id="KW-1003">Cell membrane</keyword>
<dbReference type="OrthoDB" id="9815246at2"/>
<dbReference type="PANTHER" id="PTHR43723:SF1">
    <property type="entry name" value="COBALT TRANSPORT PROTEIN CBIQ"/>
    <property type="match status" value="1"/>
</dbReference>
<sequence length="268" mass="30618">MKNRHHHALDEYSYISGMRQWNGTLKAVFSIAALLAVICRNSLKVSLLTLLYMCVLSVLAGKVHFRDYIRLLFIPFVFIFISGLAIMIQIGKSSGDYFCLFGSIPICISIFGTKFYITKESFWLAVNVGCKALGSISAMYMLTLSTPLAEILNIFRKMHVPDLIIELMHLIYRYIFILSDSNRLQRDAAVSRLGYRNYQTSIRSFSKGLANLLVISLKRAQSCYDAMEARGYDGTLRIMEEQHKITCKQVLWMAGYVLVIIISSFVWR</sequence>
<dbReference type="InterPro" id="IPR052770">
    <property type="entry name" value="Cobalt_transport_CbiQ"/>
</dbReference>
<feature type="transmembrane region" description="Helical" evidence="6">
    <location>
        <begin position="250"/>
        <end position="267"/>
    </location>
</feature>
<feature type="transmembrane region" description="Helical" evidence="6">
    <location>
        <begin position="20"/>
        <end position="38"/>
    </location>
</feature>
<dbReference type="InterPro" id="IPR012809">
    <property type="entry name" value="ECF_CbiQ"/>
</dbReference>
<dbReference type="AlphaFoldDB" id="A0A1H9Z921"/>
<keyword evidence="8" id="KW-1185">Reference proteome</keyword>
<dbReference type="STRING" id="29364.SAMN04487772_10362"/>
<protein>
    <submittedName>
        <fullName evidence="7">Cobalt/nickel transport system permease protein</fullName>
    </submittedName>
</protein>
<dbReference type="GO" id="GO:0006824">
    <property type="term" value="P:cobalt ion transport"/>
    <property type="evidence" value="ECO:0007669"/>
    <property type="project" value="InterPro"/>
</dbReference>
<name>A0A1H9Z921_9FIRM</name>
<dbReference type="PANTHER" id="PTHR43723">
    <property type="entry name" value="COBALT TRANSPORT PROTEIN CBIQ"/>
    <property type="match status" value="1"/>
</dbReference>
<gene>
    <name evidence="7" type="ORF">SAMN04487772_10362</name>
</gene>
<feature type="transmembrane region" description="Helical" evidence="6">
    <location>
        <begin position="97"/>
        <end position="117"/>
    </location>
</feature>
<feature type="transmembrane region" description="Helical" evidence="6">
    <location>
        <begin position="45"/>
        <end position="65"/>
    </location>
</feature>
<dbReference type="GO" id="GO:0043190">
    <property type="term" value="C:ATP-binding cassette (ABC) transporter complex"/>
    <property type="evidence" value="ECO:0007669"/>
    <property type="project" value="InterPro"/>
</dbReference>